<evidence type="ECO:0000259" key="6">
    <source>
        <dbReference type="Pfam" id="PF22528"/>
    </source>
</evidence>
<dbReference type="InterPro" id="IPR055135">
    <property type="entry name" value="PRMT_dom"/>
</dbReference>
<evidence type="ECO:0000256" key="5">
    <source>
        <dbReference type="SAM" id="MobiDB-lite"/>
    </source>
</evidence>
<dbReference type="PROSITE" id="PS51678">
    <property type="entry name" value="SAM_MT_PRMT"/>
    <property type="match status" value="1"/>
</dbReference>
<keyword evidence="8" id="KW-1185">Reference proteome</keyword>
<evidence type="ECO:0000256" key="3">
    <source>
        <dbReference type="ARBA" id="ARBA00022691"/>
    </source>
</evidence>
<evidence type="ECO:0000313" key="7">
    <source>
        <dbReference type="EMBL" id="KAJ0963951.1"/>
    </source>
</evidence>
<dbReference type="GO" id="GO:0032259">
    <property type="term" value="P:methylation"/>
    <property type="evidence" value="ECO:0007669"/>
    <property type="project" value="UniProtKB-KW"/>
</dbReference>
<gene>
    <name evidence="7" type="ORF">J5N97_029073</name>
</gene>
<keyword evidence="3 4" id="KW-0949">S-adenosyl-L-methionine</keyword>
<accession>A0A9D5BZM0</accession>
<organism evidence="7 8">
    <name type="scientific">Dioscorea zingiberensis</name>
    <dbReference type="NCBI Taxonomy" id="325984"/>
    <lineage>
        <taxon>Eukaryota</taxon>
        <taxon>Viridiplantae</taxon>
        <taxon>Streptophyta</taxon>
        <taxon>Embryophyta</taxon>
        <taxon>Tracheophyta</taxon>
        <taxon>Spermatophyta</taxon>
        <taxon>Magnoliopsida</taxon>
        <taxon>Liliopsida</taxon>
        <taxon>Dioscoreales</taxon>
        <taxon>Dioscoreaceae</taxon>
        <taxon>Dioscorea</taxon>
    </lineage>
</organism>
<comment type="caution">
    <text evidence="7">The sequence shown here is derived from an EMBL/GenBank/DDBJ whole genome shotgun (WGS) entry which is preliminary data.</text>
</comment>
<proteinExistence type="predicted"/>
<dbReference type="Gene3D" id="3.40.50.150">
    <property type="entry name" value="Vaccinia Virus protein VP39"/>
    <property type="match status" value="1"/>
</dbReference>
<feature type="domain" description="Protein arginine N-methyltransferase" evidence="6">
    <location>
        <begin position="333"/>
        <end position="391"/>
    </location>
</feature>
<dbReference type="PANTHER" id="PTHR11006">
    <property type="entry name" value="PROTEIN ARGININE N-METHYLTRANSFERASE"/>
    <property type="match status" value="1"/>
</dbReference>
<dbReference type="SUPFAM" id="SSF53335">
    <property type="entry name" value="S-adenosyl-L-methionine-dependent methyltransferases"/>
    <property type="match status" value="1"/>
</dbReference>
<evidence type="ECO:0000256" key="4">
    <source>
        <dbReference type="PROSITE-ProRule" id="PRU01015"/>
    </source>
</evidence>
<protein>
    <recommendedName>
        <fullName evidence="6">Protein arginine N-methyltransferase domain-containing protein</fullName>
    </recommendedName>
</protein>
<dbReference type="AlphaFoldDB" id="A0A9D5BZM0"/>
<dbReference type="CDD" id="cd02440">
    <property type="entry name" value="AdoMet_MTases"/>
    <property type="match status" value="1"/>
</dbReference>
<evidence type="ECO:0000256" key="2">
    <source>
        <dbReference type="ARBA" id="ARBA00022679"/>
    </source>
</evidence>
<dbReference type="PANTHER" id="PTHR11006:SF73">
    <property type="entry name" value="PROTEIN ARGININE N-METHYLTRANSFERASE 6"/>
    <property type="match status" value="1"/>
</dbReference>
<dbReference type="Pfam" id="PF06325">
    <property type="entry name" value="PrmA"/>
    <property type="match status" value="1"/>
</dbReference>
<feature type="domain" description="Protein arginine N-methyltransferase" evidence="6">
    <location>
        <begin position="197"/>
        <end position="299"/>
    </location>
</feature>
<dbReference type="Pfam" id="PF22528">
    <property type="entry name" value="PRMT_C"/>
    <property type="match status" value="2"/>
</dbReference>
<dbReference type="EMBL" id="JAGGNH010000009">
    <property type="protein sequence ID" value="KAJ0963951.1"/>
    <property type="molecule type" value="Genomic_DNA"/>
</dbReference>
<dbReference type="Gene3D" id="2.70.160.11">
    <property type="entry name" value="Hnrnp arginine n-methyltransferase1"/>
    <property type="match status" value="1"/>
</dbReference>
<evidence type="ECO:0000313" key="8">
    <source>
        <dbReference type="Proteomes" id="UP001085076"/>
    </source>
</evidence>
<dbReference type="FunFam" id="3.40.50.150:FF:000016">
    <property type="entry name" value="Protein arginine N-methyltransferase 6"/>
    <property type="match status" value="1"/>
</dbReference>
<feature type="compositionally biased region" description="Low complexity" evidence="5">
    <location>
        <begin position="1"/>
        <end position="13"/>
    </location>
</feature>
<reference evidence="7" key="1">
    <citation type="submission" date="2021-03" db="EMBL/GenBank/DDBJ databases">
        <authorList>
            <person name="Li Z."/>
            <person name="Yang C."/>
        </authorList>
    </citation>
    <scope>NUCLEOTIDE SEQUENCE</scope>
    <source>
        <strain evidence="7">Dzin_1.0</strain>
        <tissue evidence="7">Leaf</tissue>
    </source>
</reference>
<keyword evidence="2 4" id="KW-0808">Transferase</keyword>
<sequence>MLTRGPDSSSSRSGGRRPRSSRAPFRLPSSPPPTGPSEKPDSSVSAPPCTANDQAYFERYSHARIHEQMIKDRVRTETYREAISRYRDFIAGKVVMDVGTGTGILAIFCARVGAKKVYAVEASGIAVQAKEIVRANNLAEKIIVLQQRVEDVEIGEKVDVIISEWMGYMLVYESMLSSVIFARDKWLKRGGLLLPSHATLYMAPVTHPVKYWECVDFWHNVYGIDMSAMLPLARQSSFEEPIVETVTGEVLTWPFVVKIVDCYTVVAQELECISAQYAFSPMMNAPLHGFAFWFDVEFNGPCILPISQFPPASSPSDLCTDDPIAQRMERATNGTTVLSTGPEEAPTHWEQTLLYFYSPIEMKKDQRIEGSIKLSQSQENARFLNIHLECSSGSHTLIKEAVLR</sequence>
<dbReference type="GO" id="GO:0042054">
    <property type="term" value="F:histone methyltransferase activity"/>
    <property type="evidence" value="ECO:0007669"/>
    <property type="project" value="TreeGrafter"/>
</dbReference>
<evidence type="ECO:0000256" key="1">
    <source>
        <dbReference type="ARBA" id="ARBA00022603"/>
    </source>
</evidence>
<dbReference type="InterPro" id="IPR029063">
    <property type="entry name" value="SAM-dependent_MTases_sf"/>
</dbReference>
<feature type="region of interest" description="Disordered" evidence="5">
    <location>
        <begin position="1"/>
        <end position="48"/>
    </location>
</feature>
<reference evidence="7" key="2">
    <citation type="journal article" date="2022" name="Hortic Res">
        <title>The genome of Dioscorea zingiberensis sheds light on the biosynthesis, origin and evolution of the medicinally important diosgenin saponins.</title>
        <authorList>
            <person name="Li Y."/>
            <person name="Tan C."/>
            <person name="Li Z."/>
            <person name="Guo J."/>
            <person name="Li S."/>
            <person name="Chen X."/>
            <person name="Wang C."/>
            <person name="Dai X."/>
            <person name="Yang H."/>
            <person name="Song W."/>
            <person name="Hou L."/>
            <person name="Xu J."/>
            <person name="Tong Z."/>
            <person name="Xu A."/>
            <person name="Yuan X."/>
            <person name="Wang W."/>
            <person name="Yang Q."/>
            <person name="Chen L."/>
            <person name="Sun Z."/>
            <person name="Wang K."/>
            <person name="Pan B."/>
            <person name="Chen J."/>
            <person name="Bao Y."/>
            <person name="Liu F."/>
            <person name="Qi X."/>
            <person name="Gang D.R."/>
            <person name="Wen J."/>
            <person name="Li J."/>
        </authorList>
    </citation>
    <scope>NUCLEOTIDE SEQUENCE</scope>
    <source>
        <strain evidence="7">Dzin_1.0</strain>
    </source>
</reference>
<dbReference type="InterPro" id="IPR025799">
    <property type="entry name" value="Arg_MeTrfase"/>
</dbReference>
<dbReference type="OrthoDB" id="7848332at2759"/>
<dbReference type="Proteomes" id="UP001085076">
    <property type="component" value="Miscellaneous, Linkage group lg09"/>
</dbReference>
<dbReference type="GO" id="GO:0016274">
    <property type="term" value="F:protein-arginine N-methyltransferase activity"/>
    <property type="evidence" value="ECO:0007669"/>
    <property type="project" value="InterPro"/>
</dbReference>
<name>A0A9D5BZM0_9LILI</name>
<keyword evidence="1 4" id="KW-0489">Methyltransferase</keyword>